<protein>
    <submittedName>
        <fullName evidence="1">Uncharacterized protein</fullName>
    </submittedName>
</protein>
<keyword evidence="2" id="KW-1185">Reference proteome</keyword>
<name>A0ABN3X2S8_STRTU</name>
<proteinExistence type="predicted"/>
<accession>A0ABN3X2S8</accession>
<gene>
    <name evidence="1" type="ORF">GCM10020221_32190</name>
</gene>
<dbReference type="EMBL" id="BAAAXZ010000122">
    <property type="protein sequence ID" value="GAA2934040.1"/>
    <property type="molecule type" value="Genomic_DNA"/>
</dbReference>
<evidence type="ECO:0000313" key="2">
    <source>
        <dbReference type="Proteomes" id="UP001501102"/>
    </source>
</evidence>
<sequence length="219" mass="23480">MLSRSKRRSIVNRKTCPVSVLVRLSVVLVWKKRSPELVTEPEIVSRREGLDPVVAHKRKLLALLPSTAALTGWTFTLIEPAQLMVVSARASASVPCRPPSGAERPPPPAVAQPRVGMVTSRSLLQPVKGAHRPLTSVMSQICSGIARSGDTTGRAHEYAYSCARPVRASRCGTAVRRSSEEVDDVAEDVQGGVAAYEGVEVAVARHLHVADVQVRVAGV</sequence>
<comment type="caution">
    <text evidence="1">The sequence shown here is derived from an EMBL/GenBank/DDBJ whole genome shotgun (WGS) entry which is preliminary data.</text>
</comment>
<reference evidence="1 2" key="1">
    <citation type="journal article" date="2019" name="Int. J. Syst. Evol. Microbiol.">
        <title>The Global Catalogue of Microorganisms (GCM) 10K type strain sequencing project: providing services to taxonomists for standard genome sequencing and annotation.</title>
        <authorList>
            <consortium name="The Broad Institute Genomics Platform"/>
            <consortium name="The Broad Institute Genome Sequencing Center for Infectious Disease"/>
            <person name="Wu L."/>
            <person name="Ma J."/>
        </authorList>
    </citation>
    <scope>NUCLEOTIDE SEQUENCE [LARGE SCALE GENOMIC DNA]</scope>
    <source>
        <strain evidence="1 2">JCM 4087</strain>
    </source>
</reference>
<evidence type="ECO:0000313" key="1">
    <source>
        <dbReference type="EMBL" id="GAA2934040.1"/>
    </source>
</evidence>
<organism evidence="1 2">
    <name type="scientific">Streptomyces thioluteus</name>
    <dbReference type="NCBI Taxonomy" id="66431"/>
    <lineage>
        <taxon>Bacteria</taxon>
        <taxon>Bacillati</taxon>
        <taxon>Actinomycetota</taxon>
        <taxon>Actinomycetes</taxon>
        <taxon>Kitasatosporales</taxon>
        <taxon>Streptomycetaceae</taxon>
        <taxon>Streptomyces</taxon>
    </lineage>
</organism>
<dbReference type="Proteomes" id="UP001501102">
    <property type="component" value="Unassembled WGS sequence"/>
</dbReference>